<dbReference type="SMART" id="SM00369">
    <property type="entry name" value="LRR_TYP"/>
    <property type="match status" value="12"/>
</dbReference>
<dbReference type="GO" id="GO:0016323">
    <property type="term" value="C:basolateral plasma membrane"/>
    <property type="evidence" value="ECO:0007669"/>
    <property type="project" value="TreeGrafter"/>
</dbReference>
<sequence>MFHCIPLWRCNRHVETIDRRHCSLLYVPEDVYRYSRSLEELLLDANQLRDLPKQFFQLVKLRKLGLSDNEIQRLPPEIANFMQLVELDVSRNDIIEIPENISYCKALQVADFSGNPLTRLPESFAELRNLTCLSINDISLQVLPENIGNLTNLVSLELRENMLTYLPESLSQLHRLEELDLGNNELYNLPETIGCLVSLKDLWLDGNQLSDLPKELGSMKNLLCLDVSENKLEHLPEEMACLLSLTDLLVSQNLIDALPEGIGKLKRLSILKADQNRLLQLPESIGDCESLTELVLTENQLLRLPRSIGKLKKLSNFNCDRNRLVSLPKEIGGCSSLNVLCVRDNRLTRIPAEISQATELHVFDLSGNRLTYLPMSLTTLRLKALWLSENQSQPLLTFQTDVDPDTGEKVLICVLLPQQPCESEKGSDNLARCGALESLVNDVADDTWDNRAANRMSTIRFLDDDDDDDDEEGTLLRRATPHPGELRSMKKVVENLRNDLNAAKGLDSNKNEGCRAAKHSGSNDGHVWGLPGLRWILRKEKLHGTLSLFPVNSSSPEKEAEEIQQRTTEDRSTYFSEFGRTVQRVRQSCGNKKLQICQEHPDSKRNSQSAVSGQSYPHKSFISRVPLRLLIKVNVQKGGLGISIAGGKGSLPYIKNDEGIFISRVSKGGAAEKAGVHIGDRVLEVNGLNMQGVSHNQAVRTLRQAGSCIKMKVLRQSLEPAEDRATQEPEDSKTGLLIGHKENELDCSSIANRTEAVVCNGKDLSDLAQKETPGKDWHDLFKNNSLRVVQHNMTIPRIILTHPSTSDEDVDGLALSDLDEMNNPDNHIYSDLNGAFYPP</sequence>
<dbReference type="CDD" id="cd06704">
    <property type="entry name" value="PDZ1_Scribble-like"/>
    <property type="match status" value="1"/>
</dbReference>
<evidence type="ECO:0000256" key="2">
    <source>
        <dbReference type="ARBA" id="ARBA00022737"/>
    </source>
</evidence>
<dbReference type="GO" id="GO:0043113">
    <property type="term" value="P:receptor clustering"/>
    <property type="evidence" value="ECO:0007669"/>
    <property type="project" value="TreeGrafter"/>
</dbReference>
<evidence type="ECO:0000313" key="4">
    <source>
        <dbReference type="EMBL" id="KAF4090034.1"/>
    </source>
</evidence>
<dbReference type="InterPro" id="IPR055414">
    <property type="entry name" value="LRR_R13L4/SHOC2-like"/>
</dbReference>
<organism evidence="4 5">
    <name type="scientific">Ameiurus melas</name>
    <name type="common">Black bullhead</name>
    <name type="synonym">Silurus melas</name>
    <dbReference type="NCBI Taxonomy" id="219545"/>
    <lineage>
        <taxon>Eukaryota</taxon>
        <taxon>Metazoa</taxon>
        <taxon>Chordata</taxon>
        <taxon>Craniata</taxon>
        <taxon>Vertebrata</taxon>
        <taxon>Euteleostomi</taxon>
        <taxon>Actinopterygii</taxon>
        <taxon>Neopterygii</taxon>
        <taxon>Teleostei</taxon>
        <taxon>Ostariophysi</taxon>
        <taxon>Siluriformes</taxon>
        <taxon>Ictaluridae</taxon>
        <taxon>Ameiurus</taxon>
    </lineage>
</organism>
<dbReference type="PANTHER" id="PTHR23119:SF58">
    <property type="entry name" value="LEUCINE RICH REPEAT CONTAINING 1"/>
    <property type="match status" value="1"/>
</dbReference>
<dbReference type="Pfam" id="PF00595">
    <property type="entry name" value="PDZ"/>
    <property type="match status" value="1"/>
</dbReference>
<dbReference type="InterPro" id="IPR001478">
    <property type="entry name" value="PDZ"/>
</dbReference>
<dbReference type="EMBL" id="JAAGNN010000004">
    <property type="protein sequence ID" value="KAF4090034.1"/>
    <property type="molecule type" value="Genomic_DNA"/>
</dbReference>
<evidence type="ECO:0000259" key="3">
    <source>
        <dbReference type="PROSITE" id="PS50106"/>
    </source>
</evidence>
<proteinExistence type="predicted"/>
<dbReference type="SMART" id="SM00228">
    <property type="entry name" value="PDZ"/>
    <property type="match status" value="1"/>
</dbReference>
<dbReference type="PROSITE" id="PS51450">
    <property type="entry name" value="LRR"/>
    <property type="match status" value="4"/>
</dbReference>
<dbReference type="InterPro" id="IPR032675">
    <property type="entry name" value="LRR_dom_sf"/>
</dbReference>
<dbReference type="FunFam" id="3.80.10.10:FF:000423">
    <property type="entry name" value="Leucine rich repeat containing 1"/>
    <property type="match status" value="1"/>
</dbReference>
<dbReference type="FunFam" id="3.80.10.10:FF:002759">
    <property type="entry name" value="Uncharacterized protein"/>
    <property type="match status" value="1"/>
</dbReference>
<dbReference type="GO" id="GO:0098968">
    <property type="term" value="P:neurotransmitter receptor transport postsynaptic membrane to endosome"/>
    <property type="evidence" value="ECO:0007669"/>
    <property type="project" value="TreeGrafter"/>
</dbReference>
<dbReference type="AlphaFoldDB" id="A0A7J6B4I2"/>
<dbReference type="Pfam" id="PF23598">
    <property type="entry name" value="LRR_14"/>
    <property type="match status" value="2"/>
</dbReference>
<reference evidence="4 5" key="1">
    <citation type="submission" date="2020-02" db="EMBL/GenBank/DDBJ databases">
        <title>A chromosome-scale genome assembly of the black bullhead catfish (Ameiurus melas).</title>
        <authorList>
            <person name="Wen M."/>
            <person name="Zham M."/>
            <person name="Cabau C."/>
            <person name="Klopp C."/>
            <person name="Donnadieu C."/>
            <person name="Roques C."/>
            <person name="Bouchez O."/>
            <person name="Lampietro C."/>
            <person name="Jouanno E."/>
            <person name="Herpin A."/>
            <person name="Louis A."/>
            <person name="Berthelot C."/>
            <person name="Parey E."/>
            <person name="Roest-Crollius H."/>
            <person name="Braasch I."/>
            <person name="Postlethwait J."/>
            <person name="Robinson-Rechavi M."/>
            <person name="Echchiki A."/>
            <person name="Begum T."/>
            <person name="Montfort J."/>
            <person name="Schartl M."/>
            <person name="Bobe J."/>
            <person name="Guiguen Y."/>
        </authorList>
    </citation>
    <scope>NUCLEOTIDE SEQUENCE [LARGE SCALE GENOMIC DNA]</scope>
    <source>
        <strain evidence="4">M_S1</strain>
        <tissue evidence="4">Blood</tissue>
    </source>
</reference>
<evidence type="ECO:0000313" key="5">
    <source>
        <dbReference type="Proteomes" id="UP000593565"/>
    </source>
</evidence>
<gene>
    <name evidence="4" type="ORF">AMELA_G00045060</name>
</gene>
<dbReference type="InterPro" id="IPR050614">
    <property type="entry name" value="Synaptic_Scaffolding_LAP-MAGUK"/>
</dbReference>
<keyword evidence="1" id="KW-0433">Leucine-rich repeat</keyword>
<comment type="caution">
    <text evidence="4">The sequence shown here is derived from an EMBL/GenBank/DDBJ whole genome shotgun (WGS) entry which is preliminary data.</text>
</comment>
<dbReference type="InterPro" id="IPR003591">
    <property type="entry name" value="Leu-rich_rpt_typical-subtyp"/>
</dbReference>
<keyword evidence="5" id="KW-1185">Reference proteome</keyword>
<protein>
    <recommendedName>
        <fullName evidence="3">PDZ domain-containing protein</fullName>
    </recommendedName>
</protein>
<accession>A0A7J6B4I2</accession>
<dbReference type="GO" id="GO:0019901">
    <property type="term" value="F:protein kinase binding"/>
    <property type="evidence" value="ECO:0007669"/>
    <property type="project" value="TreeGrafter"/>
</dbReference>
<dbReference type="GO" id="GO:0014069">
    <property type="term" value="C:postsynaptic density"/>
    <property type="evidence" value="ECO:0007669"/>
    <property type="project" value="TreeGrafter"/>
</dbReference>
<dbReference type="GO" id="GO:0098609">
    <property type="term" value="P:cell-cell adhesion"/>
    <property type="evidence" value="ECO:0007669"/>
    <property type="project" value="TreeGrafter"/>
</dbReference>
<dbReference type="Gene3D" id="2.30.42.10">
    <property type="match status" value="1"/>
</dbReference>
<dbReference type="InterPro" id="IPR001611">
    <property type="entry name" value="Leu-rich_rpt"/>
</dbReference>
<dbReference type="SUPFAM" id="SSF52047">
    <property type="entry name" value="RNI-like"/>
    <property type="match status" value="1"/>
</dbReference>
<dbReference type="SUPFAM" id="SSF50156">
    <property type="entry name" value="PDZ domain-like"/>
    <property type="match status" value="1"/>
</dbReference>
<dbReference type="GO" id="GO:0005912">
    <property type="term" value="C:adherens junction"/>
    <property type="evidence" value="ECO:0007669"/>
    <property type="project" value="TreeGrafter"/>
</dbReference>
<name>A0A7J6B4I2_AMEME</name>
<dbReference type="Proteomes" id="UP000593565">
    <property type="component" value="Unassembled WGS sequence"/>
</dbReference>
<keyword evidence="2" id="KW-0677">Repeat</keyword>
<dbReference type="GO" id="GO:0045211">
    <property type="term" value="C:postsynaptic membrane"/>
    <property type="evidence" value="ECO:0007669"/>
    <property type="project" value="TreeGrafter"/>
</dbReference>
<dbReference type="PANTHER" id="PTHR23119">
    <property type="entry name" value="DISCS LARGE"/>
    <property type="match status" value="1"/>
</dbReference>
<feature type="domain" description="PDZ" evidence="3">
    <location>
        <begin position="630"/>
        <end position="717"/>
    </location>
</feature>
<dbReference type="GO" id="GO:0098887">
    <property type="term" value="P:neurotransmitter receptor transport, endosome to postsynaptic membrane"/>
    <property type="evidence" value="ECO:0007669"/>
    <property type="project" value="TreeGrafter"/>
</dbReference>
<dbReference type="InterPro" id="IPR036034">
    <property type="entry name" value="PDZ_sf"/>
</dbReference>
<dbReference type="GO" id="GO:0045197">
    <property type="term" value="P:establishment or maintenance of epithelial cell apical/basal polarity"/>
    <property type="evidence" value="ECO:0007669"/>
    <property type="project" value="TreeGrafter"/>
</dbReference>
<evidence type="ECO:0000256" key="1">
    <source>
        <dbReference type="ARBA" id="ARBA00022614"/>
    </source>
</evidence>
<dbReference type="SMART" id="SM00364">
    <property type="entry name" value="LRR_BAC"/>
    <property type="match status" value="13"/>
</dbReference>
<dbReference type="SUPFAM" id="SSF52058">
    <property type="entry name" value="L domain-like"/>
    <property type="match status" value="1"/>
</dbReference>
<dbReference type="Gene3D" id="3.80.10.10">
    <property type="entry name" value="Ribonuclease Inhibitor"/>
    <property type="match status" value="2"/>
</dbReference>
<dbReference type="PROSITE" id="PS50106">
    <property type="entry name" value="PDZ"/>
    <property type="match status" value="1"/>
</dbReference>